<dbReference type="Proteomes" id="UP000261640">
    <property type="component" value="Unplaced"/>
</dbReference>
<dbReference type="STRING" id="205130.ENSMAMP00000017488"/>
<dbReference type="Ensembl" id="ENSMAMT00000017954.2">
    <property type="protein sequence ID" value="ENSMAMP00000017488.1"/>
    <property type="gene ID" value="ENSMAMG00000011839.2"/>
</dbReference>
<evidence type="ECO:0000256" key="8">
    <source>
        <dbReference type="ARBA" id="ARBA00022729"/>
    </source>
</evidence>
<dbReference type="GO" id="GO:0031012">
    <property type="term" value="C:extracellular matrix"/>
    <property type="evidence" value="ECO:0007669"/>
    <property type="project" value="TreeGrafter"/>
</dbReference>
<dbReference type="PANTHER" id="PTHR46269">
    <property type="entry name" value="EPIPHYCAN-RELATED"/>
    <property type="match status" value="1"/>
</dbReference>
<dbReference type="SMART" id="SM00369">
    <property type="entry name" value="LRR_TYP"/>
    <property type="match status" value="4"/>
</dbReference>
<evidence type="ECO:0000256" key="1">
    <source>
        <dbReference type="ARBA" id="ARBA00003759"/>
    </source>
</evidence>
<evidence type="ECO:0000256" key="10">
    <source>
        <dbReference type="ARBA" id="ARBA00022974"/>
    </source>
</evidence>
<evidence type="ECO:0000256" key="11">
    <source>
        <dbReference type="ARBA" id="ARBA00023030"/>
    </source>
</evidence>
<keyword evidence="11" id="KW-0339">Growth factor</keyword>
<reference evidence="15" key="1">
    <citation type="submission" date="2025-08" db="UniProtKB">
        <authorList>
            <consortium name="Ensembl"/>
        </authorList>
    </citation>
    <scope>IDENTIFICATION</scope>
</reference>
<comment type="subcellular location">
    <subcellularLocation>
        <location evidence="2">Secreted</location>
        <location evidence="2">Extracellular space</location>
        <location evidence="2">Extracellular matrix</location>
    </subcellularLocation>
</comment>
<dbReference type="GO" id="GO:0005615">
    <property type="term" value="C:extracellular space"/>
    <property type="evidence" value="ECO:0007669"/>
    <property type="project" value="TreeGrafter"/>
</dbReference>
<dbReference type="PANTHER" id="PTHR46269:SF1">
    <property type="entry name" value="MIMECAN"/>
    <property type="match status" value="1"/>
</dbReference>
<dbReference type="InterPro" id="IPR003591">
    <property type="entry name" value="Leu-rich_rpt_typical-subtyp"/>
</dbReference>
<dbReference type="InterPro" id="IPR032675">
    <property type="entry name" value="LRR_dom_sf"/>
</dbReference>
<keyword evidence="6" id="KW-0272">Extracellular matrix</keyword>
<dbReference type="Pfam" id="PF13855">
    <property type="entry name" value="LRR_8"/>
    <property type="match status" value="1"/>
</dbReference>
<dbReference type="GeneTree" id="ENSGT00940000157238"/>
<organism evidence="15 16">
    <name type="scientific">Mastacembelus armatus</name>
    <name type="common">zig-zag eel</name>
    <dbReference type="NCBI Taxonomy" id="205130"/>
    <lineage>
        <taxon>Eukaryota</taxon>
        <taxon>Metazoa</taxon>
        <taxon>Chordata</taxon>
        <taxon>Craniata</taxon>
        <taxon>Vertebrata</taxon>
        <taxon>Euteleostomi</taxon>
        <taxon>Actinopterygii</taxon>
        <taxon>Neopterygii</taxon>
        <taxon>Teleostei</taxon>
        <taxon>Neoteleostei</taxon>
        <taxon>Acanthomorphata</taxon>
        <taxon>Anabantaria</taxon>
        <taxon>Synbranchiformes</taxon>
        <taxon>Mastacembelidae</taxon>
        <taxon>Mastacembelus</taxon>
    </lineage>
</organism>
<dbReference type="OrthoDB" id="7451790at2759"/>
<dbReference type="InterPro" id="IPR001611">
    <property type="entry name" value="Leu-rich_rpt"/>
</dbReference>
<dbReference type="PROSITE" id="PS51450">
    <property type="entry name" value="LRR"/>
    <property type="match status" value="2"/>
</dbReference>
<keyword evidence="5" id="KW-0964">Secreted</keyword>
<evidence type="ECO:0000256" key="14">
    <source>
        <dbReference type="ARBA" id="ARBA00031730"/>
    </source>
</evidence>
<dbReference type="Gene3D" id="3.80.10.10">
    <property type="entry name" value="Ribonuclease Inhibitor"/>
    <property type="match status" value="1"/>
</dbReference>
<keyword evidence="7" id="KW-0433">Leucine-rich repeat</keyword>
<keyword evidence="12" id="KW-1015">Disulfide bond</keyword>
<dbReference type="RefSeq" id="XP_026188109.1">
    <property type="nucleotide sequence ID" value="XM_026332324.1"/>
</dbReference>
<dbReference type="GO" id="GO:0060348">
    <property type="term" value="P:bone development"/>
    <property type="evidence" value="ECO:0007669"/>
    <property type="project" value="TreeGrafter"/>
</dbReference>
<sequence>MENFSAHMHLRSQQHQLSLTSSLDTTMQLRTLIFTSVILPWVLFSSAKGTYIEARKPERDLVNFPDYGFPQDLHANPAVAPKAKELPTCLMCVCLTGSVYCEEVSPEMSAVPALPKETAYLYARFNKITKISKQDFADIATLRRIDLTGNLIAEIDDGAFLNLLNLEELSLADNRLTKLPTLPTKLVTFNANFNKLQTQGVKGNAFKKLTRLAYLYLGNNELTAVPQLPESLHVVHLHNNKISAITDETFCNVNSSHYIRTNMDEVRLDGNPLKLFKHPNSFICLRSLPIGWYN</sequence>
<keyword evidence="10" id="KW-0654">Proteoglycan</keyword>
<dbReference type="GO" id="GO:0061975">
    <property type="term" value="P:articular cartilage development"/>
    <property type="evidence" value="ECO:0007669"/>
    <property type="project" value="TreeGrafter"/>
</dbReference>
<evidence type="ECO:0000256" key="7">
    <source>
        <dbReference type="ARBA" id="ARBA00022614"/>
    </source>
</evidence>
<keyword evidence="16" id="KW-1185">Reference proteome</keyword>
<dbReference type="GO" id="GO:0008083">
    <property type="term" value="F:growth factor activity"/>
    <property type="evidence" value="ECO:0007669"/>
    <property type="project" value="UniProtKB-KW"/>
</dbReference>
<keyword evidence="8" id="KW-0732">Signal</keyword>
<evidence type="ECO:0000313" key="15">
    <source>
        <dbReference type="Ensembl" id="ENSMAMP00000017488.1"/>
    </source>
</evidence>
<evidence type="ECO:0000256" key="3">
    <source>
        <dbReference type="ARBA" id="ARBA00006912"/>
    </source>
</evidence>
<evidence type="ECO:0000256" key="5">
    <source>
        <dbReference type="ARBA" id="ARBA00022525"/>
    </source>
</evidence>
<reference evidence="15" key="2">
    <citation type="submission" date="2025-09" db="UniProtKB">
        <authorList>
            <consortium name="Ensembl"/>
        </authorList>
    </citation>
    <scope>IDENTIFICATION</scope>
</reference>
<keyword evidence="9" id="KW-0677">Repeat</keyword>
<dbReference type="InterPro" id="IPR043547">
    <property type="entry name" value="Mimecan/Epiphycan/Opticin"/>
</dbReference>
<comment type="function">
    <text evidence="1">Induces bone formation in conjunction with TGF-beta-1 or TGF-beta-2.</text>
</comment>
<proteinExistence type="inferred from homology"/>
<name>A0A3Q3LT39_9TELE</name>
<evidence type="ECO:0000256" key="4">
    <source>
        <dbReference type="ARBA" id="ARBA00018423"/>
    </source>
</evidence>
<comment type="similarity">
    <text evidence="3">Belongs to the small leucine-rich proteoglycan (SLRP) family. SLRP class III subfamily.</text>
</comment>
<evidence type="ECO:0000256" key="13">
    <source>
        <dbReference type="ARBA" id="ARBA00023180"/>
    </source>
</evidence>
<dbReference type="AlphaFoldDB" id="A0A3Q3LT39"/>
<dbReference type="InParanoid" id="A0A3Q3LT39"/>
<evidence type="ECO:0000256" key="6">
    <source>
        <dbReference type="ARBA" id="ARBA00022530"/>
    </source>
</evidence>
<protein>
    <recommendedName>
        <fullName evidence="4">Mimecan</fullName>
    </recommendedName>
    <alternativeName>
        <fullName evidence="14">Osteoglycin</fullName>
    </alternativeName>
</protein>
<evidence type="ECO:0000256" key="9">
    <source>
        <dbReference type="ARBA" id="ARBA00022737"/>
    </source>
</evidence>
<dbReference type="SUPFAM" id="SSF52058">
    <property type="entry name" value="L domain-like"/>
    <property type="match status" value="1"/>
</dbReference>
<evidence type="ECO:0000313" key="16">
    <source>
        <dbReference type="Proteomes" id="UP000261640"/>
    </source>
</evidence>
<keyword evidence="13" id="KW-0325">Glycoprotein</keyword>
<evidence type="ECO:0000256" key="12">
    <source>
        <dbReference type="ARBA" id="ARBA00023157"/>
    </source>
</evidence>
<accession>A0A3Q3LT39</accession>
<evidence type="ECO:0000256" key="2">
    <source>
        <dbReference type="ARBA" id="ARBA00004498"/>
    </source>
</evidence>
<dbReference type="GeneID" id="113145508"/>